<dbReference type="Proteomes" id="UP001501536">
    <property type="component" value="Unassembled WGS sequence"/>
</dbReference>
<sequence length="110" mass="11917">MSGIANVHDGDVPDTPLLPYVLVMGSAQSPSKRALSRDVHGRVERWRTTVVGANQTSAHIICRKVIAALEGARVAGQRVEAVPNVQHIMQDLDVSPPVSYAVLDWRVTLP</sequence>
<evidence type="ECO:0008006" key="3">
    <source>
        <dbReference type="Google" id="ProtNLM"/>
    </source>
</evidence>
<proteinExistence type="predicted"/>
<name>A0ABP7D3N0_9MICC</name>
<organism evidence="1 2">
    <name type="scientific">Zhihengliuella alba</name>
    <dbReference type="NCBI Taxonomy" id="547018"/>
    <lineage>
        <taxon>Bacteria</taxon>
        <taxon>Bacillati</taxon>
        <taxon>Actinomycetota</taxon>
        <taxon>Actinomycetes</taxon>
        <taxon>Micrococcales</taxon>
        <taxon>Micrococcaceae</taxon>
        <taxon>Zhihengliuella</taxon>
    </lineage>
</organism>
<accession>A0ABP7D3N0</accession>
<reference evidence="2" key="1">
    <citation type="journal article" date="2019" name="Int. J. Syst. Evol. Microbiol.">
        <title>The Global Catalogue of Microorganisms (GCM) 10K type strain sequencing project: providing services to taxonomists for standard genome sequencing and annotation.</title>
        <authorList>
            <consortium name="The Broad Institute Genomics Platform"/>
            <consortium name="The Broad Institute Genome Sequencing Center for Infectious Disease"/>
            <person name="Wu L."/>
            <person name="Ma J."/>
        </authorList>
    </citation>
    <scope>NUCLEOTIDE SEQUENCE [LARGE SCALE GENOMIC DNA]</scope>
    <source>
        <strain evidence="2">JCM 16961</strain>
    </source>
</reference>
<dbReference type="EMBL" id="BAABCJ010000001">
    <property type="protein sequence ID" value="GAA3699133.1"/>
    <property type="molecule type" value="Genomic_DNA"/>
</dbReference>
<comment type="caution">
    <text evidence="1">The sequence shown here is derived from an EMBL/GenBank/DDBJ whole genome shotgun (WGS) entry which is preliminary data.</text>
</comment>
<keyword evidence="2" id="KW-1185">Reference proteome</keyword>
<protein>
    <recommendedName>
        <fullName evidence="3">DUF3168 domain-containing protein</fullName>
    </recommendedName>
</protein>
<gene>
    <name evidence="1" type="ORF">GCM10022377_10190</name>
</gene>
<evidence type="ECO:0000313" key="2">
    <source>
        <dbReference type="Proteomes" id="UP001501536"/>
    </source>
</evidence>
<evidence type="ECO:0000313" key="1">
    <source>
        <dbReference type="EMBL" id="GAA3699133.1"/>
    </source>
</evidence>